<gene>
    <name evidence="8" type="ORF">PYK22_02018</name>
</gene>
<dbReference type="Proteomes" id="UP000031518">
    <property type="component" value="Unassembled WGS sequence"/>
</dbReference>
<dbReference type="PROSITE" id="PS51471">
    <property type="entry name" value="FE2OG_OXY"/>
    <property type="match status" value="1"/>
</dbReference>
<dbReference type="SMART" id="SM00702">
    <property type="entry name" value="P4Hc"/>
    <property type="match status" value="1"/>
</dbReference>
<evidence type="ECO:0000256" key="6">
    <source>
        <dbReference type="ARBA" id="ARBA00023004"/>
    </source>
</evidence>
<evidence type="ECO:0000256" key="1">
    <source>
        <dbReference type="ARBA" id="ARBA00001961"/>
    </source>
</evidence>
<accession>A0A0B6X0E4</accession>
<evidence type="ECO:0000256" key="5">
    <source>
        <dbReference type="ARBA" id="ARBA00023002"/>
    </source>
</evidence>
<keyword evidence="4" id="KW-0223">Dioxygenase</keyword>
<dbReference type="GO" id="GO:0031543">
    <property type="term" value="F:peptidyl-proline dioxygenase activity"/>
    <property type="evidence" value="ECO:0007669"/>
    <property type="project" value="TreeGrafter"/>
</dbReference>
<evidence type="ECO:0000256" key="2">
    <source>
        <dbReference type="ARBA" id="ARBA00022723"/>
    </source>
</evidence>
<dbReference type="EMBL" id="CBXV010000007">
    <property type="protein sequence ID" value="CDM66009.1"/>
    <property type="molecule type" value="Genomic_DNA"/>
</dbReference>
<keyword evidence="2" id="KW-0479">Metal-binding</keyword>
<dbReference type="InterPro" id="IPR005123">
    <property type="entry name" value="Oxoglu/Fe-dep_dioxygenase_dom"/>
</dbReference>
<protein>
    <submittedName>
        <fullName evidence="8">Predicted proline hydroxylase</fullName>
    </submittedName>
</protein>
<dbReference type="GO" id="GO:0031418">
    <property type="term" value="F:L-ascorbic acid binding"/>
    <property type="evidence" value="ECO:0007669"/>
    <property type="project" value="UniProtKB-KW"/>
</dbReference>
<dbReference type="AlphaFoldDB" id="A0A0B6X0E4"/>
<dbReference type="GO" id="GO:0071456">
    <property type="term" value="P:cellular response to hypoxia"/>
    <property type="evidence" value="ECO:0007669"/>
    <property type="project" value="TreeGrafter"/>
</dbReference>
<evidence type="ECO:0000256" key="3">
    <source>
        <dbReference type="ARBA" id="ARBA00022896"/>
    </source>
</evidence>
<dbReference type="PANTHER" id="PTHR12907">
    <property type="entry name" value="EGL NINE HOMOLOG-RELATED"/>
    <property type="match status" value="1"/>
</dbReference>
<evidence type="ECO:0000259" key="7">
    <source>
        <dbReference type="PROSITE" id="PS51471"/>
    </source>
</evidence>
<keyword evidence="5" id="KW-0560">Oxidoreductase</keyword>
<reference evidence="8 9" key="2">
    <citation type="submission" date="2015-01" db="EMBL/GenBank/DDBJ databases">
        <title>Complete genome sequence of Pyrinomonas methylaliphatogenes type strain K22T.</title>
        <authorList>
            <person name="Lee K.C.Y."/>
            <person name="Power J.F."/>
            <person name="Dunfield P.F."/>
            <person name="Morgan X.C."/>
            <person name="Huttenhower C."/>
            <person name="Stott M.B."/>
        </authorList>
    </citation>
    <scope>NUCLEOTIDE SEQUENCE [LARGE SCALE GENOMIC DNA]</scope>
    <source>
        <strain evidence="8 9">K22</strain>
    </source>
</reference>
<dbReference type="STRING" id="454194.PYK22_02018"/>
<dbReference type="InterPro" id="IPR051559">
    <property type="entry name" value="HIF_prolyl_hydroxylases"/>
</dbReference>
<reference evidence="8 9" key="1">
    <citation type="submission" date="2013-12" db="EMBL/GenBank/DDBJ databases">
        <authorList>
            <person name="Stott M."/>
        </authorList>
    </citation>
    <scope>NUCLEOTIDE SEQUENCE [LARGE SCALE GENOMIC DNA]</scope>
    <source>
        <strain evidence="8 9">K22</strain>
    </source>
</reference>
<keyword evidence="9" id="KW-1185">Reference proteome</keyword>
<keyword evidence="6" id="KW-0408">Iron</keyword>
<name>A0A0B6X0E4_9BACT</name>
<evidence type="ECO:0000256" key="4">
    <source>
        <dbReference type="ARBA" id="ARBA00022964"/>
    </source>
</evidence>
<dbReference type="PANTHER" id="PTHR12907:SF26">
    <property type="entry name" value="HIF PROLYL HYDROXYLASE, ISOFORM C"/>
    <property type="match status" value="1"/>
</dbReference>
<proteinExistence type="predicted"/>
<dbReference type="SUPFAM" id="SSF51197">
    <property type="entry name" value="Clavaminate synthase-like"/>
    <property type="match status" value="1"/>
</dbReference>
<dbReference type="Pfam" id="PF13640">
    <property type="entry name" value="2OG-FeII_Oxy_3"/>
    <property type="match status" value="1"/>
</dbReference>
<feature type="domain" description="Fe2OG dioxygenase" evidence="7">
    <location>
        <begin position="108"/>
        <end position="202"/>
    </location>
</feature>
<comment type="cofactor">
    <cofactor evidence="1">
        <name>L-ascorbate</name>
        <dbReference type="ChEBI" id="CHEBI:38290"/>
    </cofactor>
</comment>
<dbReference type="Gene3D" id="2.60.120.620">
    <property type="entry name" value="q2cbj1_9rhob like domain"/>
    <property type="match status" value="1"/>
</dbReference>
<evidence type="ECO:0000313" key="9">
    <source>
        <dbReference type="Proteomes" id="UP000031518"/>
    </source>
</evidence>
<dbReference type="RefSeq" id="WP_041976834.1">
    <property type="nucleotide sequence ID" value="NZ_CBXV010000007.1"/>
</dbReference>
<dbReference type="InterPro" id="IPR006620">
    <property type="entry name" value="Pro_4_hyd_alph"/>
</dbReference>
<dbReference type="OrthoDB" id="9783171at2"/>
<evidence type="ECO:0000313" key="8">
    <source>
        <dbReference type="EMBL" id="CDM66009.1"/>
    </source>
</evidence>
<keyword evidence="3" id="KW-0847">Vitamin C</keyword>
<dbReference type="InterPro" id="IPR044862">
    <property type="entry name" value="Pro_4_hyd_alph_FE2OG_OXY"/>
</dbReference>
<dbReference type="GO" id="GO:0008198">
    <property type="term" value="F:ferrous iron binding"/>
    <property type="evidence" value="ECO:0007669"/>
    <property type="project" value="TreeGrafter"/>
</dbReference>
<sequence length="223" mass="25770">MTSDGAALILESTAIDQLAEQGWTLIRDFLAEEEIAELAAEAQRLWEAGAFKRAGIGRAERFQIRPDIRSDHILWLDENAPTRAQKVYWQRIETLRREINRAFFAGLVSFEAHFAVYPPGAFYRKHLDQFSSSSDRIISCVLYLNRDWREEYGGALRLYTDGNFIDIQPRAGTCVIFRSDSIYHEVLPSQRERFSVTGWFKRRPLVMPLEDPLRDRSPSPPFG</sequence>
<organism evidence="8 9">
    <name type="scientific">Pyrinomonas methylaliphatogenes</name>
    <dbReference type="NCBI Taxonomy" id="454194"/>
    <lineage>
        <taxon>Bacteria</taxon>
        <taxon>Pseudomonadati</taxon>
        <taxon>Acidobacteriota</taxon>
        <taxon>Blastocatellia</taxon>
        <taxon>Blastocatellales</taxon>
        <taxon>Pyrinomonadaceae</taxon>
        <taxon>Pyrinomonas</taxon>
    </lineage>
</organism>